<dbReference type="Pfam" id="PF25000">
    <property type="entry name" value="DUF7779"/>
    <property type="match status" value="1"/>
</dbReference>
<sequence>MTWQISFDQIQRTKTEAANLLALMSMFDRQSIPERLLHDNTDRLLFQNSIAPLLQFSLIREQSEGGAFEMHRLVQLSTKKWVELNGQLEKWRSEAIRVTAGELGIPSALPYIT</sequence>
<name>A0A177AFV5_9PEZI</name>
<accession>A0A177AFV5</accession>
<dbReference type="RefSeq" id="XP_024325991.1">
    <property type="nucleotide sequence ID" value="XM_024467001.1"/>
</dbReference>
<reference evidence="2" key="1">
    <citation type="submission" date="2016-03" db="EMBL/GenBank/DDBJ databases">
        <title>Updated assembly of Pseudogymnoascus destructans, the fungus causing white-nose syndrome of bats.</title>
        <authorList>
            <person name="Palmer J.M."/>
            <person name="Drees K.P."/>
            <person name="Foster J.T."/>
            <person name="Lindner D.L."/>
        </authorList>
    </citation>
    <scope>NUCLEOTIDE SEQUENCE [LARGE SCALE GENOMIC DNA]</scope>
    <source>
        <strain evidence="2">20631-21</strain>
    </source>
</reference>
<organism evidence="2">
    <name type="scientific">Pseudogymnoascus destructans</name>
    <dbReference type="NCBI Taxonomy" id="655981"/>
    <lineage>
        <taxon>Eukaryota</taxon>
        <taxon>Fungi</taxon>
        <taxon>Dikarya</taxon>
        <taxon>Ascomycota</taxon>
        <taxon>Pezizomycotina</taxon>
        <taxon>Leotiomycetes</taxon>
        <taxon>Thelebolales</taxon>
        <taxon>Thelebolaceae</taxon>
        <taxon>Pseudogymnoascus</taxon>
    </lineage>
</organism>
<gene>
    <name evidence="2" type="ORF">VC83_03353</name>
</gene>
<dbReference type="VEuPathDB" id="FungiDB:GMDG_08227"/>
<evidence type="ECO:0000313" key="2">
    <source>
        <dbReference type="EMBL" id="OAF60710.1"/>
    </source>
</evidence>
<dbReference type="Proteomes" id="UP000077154">
    <property type="component" value="Unassembled WGS sequence"/>
</dbReference>
<proteinExistence type="predicted"/>
<protein>
    <recommendedName>
        <fullName evidence="1">DUF7779 domain-containing protein</fullName>
    </recommendedName>
</protein>
<dbReference type="InterPro" id="IPR056681">
    <property type="entry name" value="DUF7779"/>
</dbReference>
<dbReference type="EMBL" id="KV441391">
    <property type="protein sequence ID" value="OAF60710.1"/>
    <property type="molecule type" value="Genomic_DNA"/>
</dbReference>
<feature type="domain" description="DUF7779" evidence="1">
    <location>
        <begin position="10"/>
        <end position="79"/>
    </location>
</feature>
<dbReference type="AlphaFoldDB" id="A0A177AFV5"/>
<evidence type="ECO:0000259" key="1">
    <source>
        <dbReference type="Pfam" id="PF25000"/>
    </source>
</evidence>
<dbReference type="GeneID" id="36286430"/>
<dbReference type="OrthoDB" id="1658288at2759"/>